<evidence type="ECO:0000256" key="9">
    <source>
        <dbReference type="ARBA" id="ARBA00023163"/>
    </source>
</evidence>
<keyword evidence="9" id="KW-0804">Transcription</keyword>
<dbReference type="GO" id="GO:0003723">
    <property type="term" value="F:RNA binding"/>
    <property type="evidence" value="ECO:0007669"/>
    <property type="project" value="UniProtKB-KW"/>
</dbReference>
<gene>
    <name evidence="16" type="primary">PPP1R8</name>
    <name evidence="16" type="ORF">g.96464</name>
</gene>
<evidence type="ECO:0000256" key="3">
    <source>
        <dbReference type="ARBA" id="ARBA00022553"/>
    </source>
</evidence>
<evidence type="ECO:0000256" key="6">
    <source>
        <dbReference type="ARBA" id="ARBA00022884"/>
    </source>
</evidence>
<dbReference type="Pfam" id="PF00498">
    <property type="entry name" value="FHA"/>
    <property type="match status" value="1"/>
</dbReference>
<evidence type="ECO:0000256" key="4">
    <source>
        <dbReference type="ARBA" id="ARBA00022664"/>
    </source>
</evidence>
<evidence type="ECO:0000256" key="10">
    <source>
        <dbReference type="ARBA" id="ARBA00023187"/>
    </source>
</evidence>
<sequence length="345" mass="38764">MDEYEMFYLFVLRAGKPPVGLHLDVLKGDKLIQKLMLDQKKCYLFGRNAQMSDFCIDHQSCSRVHAAFVYHKHLNRAFLVDLGSTHGTYIGSIRIEADKPTQLPINSQFHFGASTRTYIIRERPQSTSAFGPRPIMDQLERESDHASSLLGLPETDLELDNLTEFNTAQNRRISMLGISDDALKTKRKRTRGVHFNEDEQIINPEDIDPSVGRFRNLIRTTVIPNKKFKDGMGFAIDQNSANGQNKNYMKNMIPGAHLHNSLYSDIPGPDGDNKQHGFLSSIGNRLGMNLPNPAPDVDINPSIEEIAVPNPVVSEKVEPASTEPKKKKYAKEAWPGKKNAPTLLV</sequence>
<evidence type="ECO:0000256" key="8">
    <source>
        <dbReference type="ARBA" id="ARBA00023125"/>
    </source>
</evidence>
<keyword evidence="11" id="KW-0539">Nucleus</keyword>
<keyword evidence="3" id="KW-0597">Phosphoprotein</keyword>
<dbReference type="GO" id="GO:0003677">
    <property type="term" value="F:DNA binding"/>
    <property type="evidence" value="ECO:0007669"/>
    <property type="project" value="UniProtKB-KW"/>
</dbReference>
<evidence type="ECO:0000256" key="7">
    <source>
        <dbReference type="ARBA" id="ARBA00023015"/>
    </source>
</evidence>
<dbReference type="Gene3D" id="6.10.250.1290">
    <property type="match status" value="1"/>
</dbReference>
<evidence type="ECO:0000256" key="13">
    <source>
        <dbReference type="ARBA" id="ARBA00077703"/>
    </source>
</evidence>
<evidence type="ECO:0000256" key="2">
    <source>
        <dbReference type="ARBA" id="ARBA00022491"/>
    </source>
</evidence>
<dbReference type="InterPro" id="IPR008984">
    <property type="entry name" value="SMAD_FHA_dom_sf"/>
</dbReference>
<dbReference type="EMBL" id="GGMR01007369">
    <property type="protein sequence ID" value="MBY19988.1"/>
    <property type="molecule type" value="Transcribed_RNA"/>
</dbReference>
<keyword evidence="7" id="KW-0805">Transcription regulation</keyword>
<organism evidence="16">
    <name type="scientific">Schizaphis graminum</name>
    <name type="common">Green bug aphid</name>
    <dbReference type="NCBI Taxonomy" id="13262"/>
    <lineage>
        <taxon>Eukaryota</taxon>
        <taxon>Metazoa</taxon>
        <taxon>Ecdysozoa</taxon>
        <taxon>Arthropoda</taxon>
        <taxon>Hexapoda</taxon>
        <taxon>Insecta</taxon>
        <taxon>Pterygota</taxon>
        <taxon>Neoptera</taxon>
        <taxon>Paraneoptera</taxon>
        <taxon>Hemiptera</taxon>
        <taxon>Sternorrhyncha</taxon>
        <taxon>Aphidomorpha</taxon>
        <taxon>Aphidoidea</taxon>
        <taxon>Aphididae</taxon>
        <taxon>Aphidini</taxon>
        <taxon>Schizaphis</taxon>
    </lineage>
</organism>
<evidence type="ECO:0000313" key="16">
    <source>
        <dbReference type="EMBL" id="MBY19988.1"/>
    </source>
</evidence>
<dbReference type="PANTHER" id="PTHR23308">
    <property type="entry name" value="NUCLEAR INHIBITOR OF PROTEIN PHOSPHATASE-1"/>
    <property type="match status" value="1"/>
</dbReference>
<dbReference type="SMART" id="SM00240">
    <property type="entry name" value="FHA"/>
    <property type="match status" value="1"/>
</dbReference>
<dbReference type="PROSITE" id="PS50006">
    <property type="entry name" value="FHA_DOMAIN"/>
    <property type="match status" value="1"/>
</dbReference>
<keyword evidence="8" id="KW-0238">DNA-binding</keyword>
<dbReference type="GO" id="GO:0016607">
    <property type="term" value="C:nuclear speck"/>
    <property type="evidence" value="ECO:0007669"/>
    <property type="project" value="UniProtKB-SubCell"/>
</dbReference>
<dbReference type="GO" id="GO:0008380">
    <property type="term" value="P:RNA splicing"/>
    <property type="evidence" value="ECO:0007669"/>
    <property type="project" value="UniProtKB-KW"/>
</dbReference>
<name>A0A2S2NSD8_SCHGA</name>
<evidence type="ECO:0000256" key="1">
    <source>
        <dbReference type="ARBA" id="ARBA00004324"/>
    </source>
</evidence>
<dbReference type="Gene3D" id="2.60.200.20">
    <property type="match status" value="1"/>
</dbReference>
<evidence type="ECO:0000259" key="15">
    <source>
        <dbReference type="PROSITE" id="PS50006"/>
    </source>
</evidence>
<feature type="domain" description="FHA" evidence="15">
    <location>
        <begin position="43"/>
        <end position="95"/>
    </location>
</feature>
<evidence type="ECO:0000256" key="5">
    <source>
        <dbReference type="ARBA" id="ARBA00022728"/>
    </source>
</evidence>
<protein>
    <recommendedName>
        <fullName evidence="12">Nuclear inhibitor of protein phosphatase 1</fullName>
    </recommendedName>
    <alternativeName>
        <fullName evidence="13">Protein phosphatase 1 regulatory inhibitor subunit 8</fullName>
    </alternativeName>
</protein>
<dbReference type="CDD" id="cd22674">
    <property type="entry name" value="FHA_PPP1R8"/>
    <property type="match status" value="1"/>
</dbReference>
<feature type="region of interest" description="Disordered" evidence="14">
    <location>
        <begin position="314"/>
        <end position="345"/>
    </location>
</feature>
<evidence type="ECO:0000256" key="14">
    <source>
        <dbReference type="SAM" id="MobiDB-lite"/>
    </source>
</evidence>
<dbReference type="FunFam" id="2.60.200.20:FF:000012">
    <property type="entry name" value="Nuclear inhibitor of protein phosphatase 1"/>
    <property type="match status" value="1"/>
</dbReference>
<evidence type="ECO:0000256" key="12">
    <source>
        <dbReference type="ARBA" id="ARBA00068386"/>
    </source>
</evidence>
<comment type="subcellular location">
    <subcellularLocation>
        <location evidence="1">Nucleus speckle</location>
    </subcellularLocation>
</comment>
<reference evidence="16" key="1">
    <citation type="submission" date="2018-04" db="EMBL/GenBank/DDBJ databases">
        <title>Transcriptome of Schizaphis graminum biotype I.</title>
        <authorList>
            <person name="Scully E.D."/>
            <person name="Geib S.M."/>
            <person name="Palmer N.A."/>
            <person name="Koch K."/>
            <person name="Bradshaw J."/>
            <person name="Heng-Moss T."/>
            <person name="Sarath G."/>
        </authorList>
    </citation>
    <scope>NUCLEOTIDE SEQUENCE</scope>
</reference>
<keyword evidence="5" id="KW-0747">Spliceosome</keyword>
<keyword evidence="10" id="KW-0508">mRNA splicing</keyword>
<dbReference type="GO" id="GO:0005681">
    <property type="term" value="C:spliceosomal complex"/>
    <property type="evidence" value="ECO:0007669"/>
    <property type="project" value="UniProtKB-KW"/>
</dbReference>
<keyword evidence="4" id="KW-0507">mRNA processing</keyword>
<evidence type="ECO:0000256" key="11">
    <source>
        <dbReference type="ARBA" id="ARBA00023242"/>
    </source>
</evidence>
<proteinExistence type="predicted"/>
<keyword evidence="2" id="KW-0678">Repressor</keyword>
<dbReference type="AlphaFoldDB" id="A0A2S2NSD8"/>
<keyword evidence="6" id="KW-0694">RNA-binding</keyword>
<dbReference type="GO" id="GO:0006397">
    <property type="term" value="P:mRNA processing"/>
    <property type="evidence" value="ECO:0007669"/>
    <property type="project" value="UniProtKB-KW"/>
</dbReference>
<dbReference type="SUPFAM" id="SSF49879">
    <property type="entry name" value="SMAD/FHA domain"/>
    <property type="match status" value="1"/>
</dbReference>
<dbReference type="InterPro" id="IPR050923">
    <property type="entry name" value="Cell_Proc_Reg/RNA_Proc"/>
</dbReference>
<dbReference type="InterPro" id="IPR000253">
    <property type="entry name" value="FHA_dom"/>
</dbReference>
<accession>A0A2S2NSD8</accession>